<name>A0A5E4PKC9_9COXI</name>
<dbReference type="Proteomes" id="UP000324194">
    <property type="component" value="Chromosome 2"/>
</dbReference>
<accession>A0A5E4PKC9</accession>
<dbReference type="AlphaFoldDB" id="A0A5E4PKC9"/>
<reference evidence="2 3" key="1">
    <citation type="submission" date="2019-08" db="EMBL/GenBank/DDBJ databases">
        <authorList>
            <person name="Guy L."/>
        </authorList>
    </citation>
    <scope>NUCLEOTIDE SEQUENCE [LARGE SCALE GENOMIC DNA]</scope>
    <source>
        <strain evidence="2 3">SGT-108</strain>
    </source>
</reference>
<dbReference type="EMBL" id="LR699120">
    <property type="protein sequence ID" value="VVC76988.1"/>
    <property type="molecule type" value="Genomic_DNA"/>
</dbReference>
<keyword evidence="3" id="KW-1185">Reference proteome</keyword>
<organism evidence="2 3">
    <name type="scientific">Aquicella siphonis</name>
    <dbReference type="NCBI Taxonomy" id="254247"/>
    <lineage>
        <taxon>Bacteria</taxon>
        <taxon>Pseudomonadati</taxon>
        <taxon>Pseudomonadota</taxon>
        <taxon>Gammaproteobacteria</taxon>
        <taxon>Legionellales</taxon>
        <taxon>Coxiellaceae</taxon>
        <taxon>Aquicella</taxon>
    </lineage>
</organism>
<protein>
    <submittedName>
        <fullName evidence="2">Uncharacterized protein</fullName>
    </submittedName>
</protein>
<evidence type="ECO:0000256" key="1">
    <source>
        <dbReference type="SAM" id="MobiDB-lite"/>
    </source>
</evidence>
<evidence type="ECO:0000313" key="2">
    <source>
        <dbReference type="EMBL" id="VVC76988.1"/>
    </source>
</evidence>
<feature type="region of interest" description="Disordered" evidence="1">
    <location>
        <begin position="12"/>
        <end position="64"/>
    </location>
</feature>
<proteinExistence type="predicted"/>
<dbReference type="InterPro" id="IPR027417">
    <property type="entry name" value="P-loop_NTPase"/>
</dbReference>
<gene>
    <name evidence="2" type="ORF">AQUSIP_23150</name>
</gene>
<sequence length="681" mass="76239">MRNRFISLIGSVRTRANPSHPAPAIKPINPLPPAKPASAPKPARKSKPRVADPRIQMPRPLDLPGFTSVAVPGWNVVTVSSAPEPERKSTPPEQPPAKPRVSTRRPGSSSVLSSPFFMAKRHYSVHAWHHTTSPFRISDILEDDNFKLPSDLQFTLANPQYITRCLREVRAIYRAIGGKNPEQQNRAAKDLVVFKPERMGLQYLGAMVATEIKTEDDADYLNTCKKLYKLIQPNIAQNHKLFLELAEENEALVHDLAHRHQRTEFSDDPRAQHYLGVRNIIMQRLASKGYDAHIIKHLATKIVMDDFLRNIYEETIQKIITETIHQELLIQHLTALDPHGEDRQQILLLPQFPAHHRLTQVMAGGIATGKSSVAKQFAAEFKSKYGLSLTDFARISTDTFRLLLLDDPYIGNDAITRGLLTQDEARLITDLSIRLIGKKVEQHGSAPHVFMEAVAPTDDELITGTKLGGKVRVAMTSYPPALAVKGNYERYQDKKERLPPVSAVLGSQSLTSKTAPRILDKHGGKDIVMTLHDTYEIIHKSAKGSALIAIFHCHHEKVIVCNLPGLLEFVKKSHVNTSATSPDTMYPDPDKISLPATVDHFLKDYGNKEIVFVDPGQEIHDINDYDNHAYAVYRPGSGLEIKNESVYRALIEHDEAARTAFELMLEKTTPGLERRKPAVTL</sequence>
<feature type="region of interest" description="Disordered" evidence="1">
    <location>
        <begin position="80"/>
        <end position="110"/>
    </location>
</feature>
<dbReference type="Gene3D" id="3.40.50.300">
    <property type="entry name" value="P-loop containing nucleotide triphosphate hydrolases"/>
    <property type="match status" value="1"/>
</dbReference>
<dbReference type="KEGG" id="asip:AQUSIP_23150"/>
<evidence type="ECO:0000313" key="3">
    <source>
        <dbReference type="Proteomes" id="UP000324194"/>
    </source>
</evidence>